<dbReference type="InterPro" id="IPR008972">
    <property type="entry name" value="Cupredoxin"/>
</dbReference>
<dbReference type="OrthoDB" id="1921208at2759"/>
<comment type="caution">
    <text evidence="3">The sequence shown here is derived from an EMBL/GenBank/DDBJ whole genome shotgun (WGS) entry which is preliminary data.</text>
</comment>
<dbReference type="Gene3D" id="2.60.40.420">
    <property type="entry name" value="Cupredoxins - blue copper proteins"/>
    <property type="match status" value="1"/>
</dbReference>
<proteinExistence type="predicted"/>
<dbReference type="AlphaFoldDB" id="A0A8S0W1B7"/>
<dbReference type="PANTHER" id="PTHR34883:SF15">
    <property type="entry name" value="EXTRACELLULAR SERINE-RICH PROTEIN"/>
    <property type="match status" value="1"/>
</dbReference>
<name>A0A8S0W1B7_CYCAE</name>
<organism evidence="3 4">
    <name type="scientific">Cyclocybe aegerita</name>
    <name type="common">Black poplar mushroom</name>
    <name type="synonym">Agrocybe aegerita</name>
    <dbReference type="NCBI Taxonomy" id="1973307"/>
    <lineage>
        <taxon>Eukaryota</taxon>
        <taxon>Fungi</taxon>
        <taxon>Dikarya</taxon>
        <taxon>Basidiomycota</taxon>
        <taxon>Agaricomycotina</taxon>
        <taxon>Agaricomycetes</taxon>
        <taxon>Agaricomycetidae</taxon>
        <taxon>Agaricales</taxon>
        <taxon>Agaricineae</taxon>
        <taxon>Bolbitiaceae</taxon>
        <taxon>Cyclocybe</taxon>
    </lineage>
</organism>
<dbReference type="EMBL" id="CACVBS010000112">
    <property type="protein sequence ID" value="CAA7271475.1"/>
    <property type="molecule type" value="Genomic_DNA"/>
</dbReference>
<feature type="compositionally biased region" description="Low complexity" evidence="1">
    <location>
        <begin position="166"/>
        <end position="176"/>
    </location>
</feature>
<feature type="signal peptide" evidence="2">
    <location>
        <begin position="1"/>
        <end position="18"/>
    </location>
</feature>
<feature type="compositionally biased region" description="Low complexity" evidence="1">
    <location>
        <begin position="148"/>
        <end position="158"/>
    </location>
</feature>
<dbReference type="CDD" id="cd00920">
    <property type="entry name" value="Cupredoxin"/>
    <property type="match status" value="1"/>
</dbReference>
<evidence type="ECO:0000313" key="4">
    <source>
        <dbReference type="Proteomes" id="UP000467700"/>
    </source>
</evidence>
<evidence type="ECO:0000256" key="1">
    <source>
        <dbReference type="SAM" id="MobiDB-lite"/>
    </source>
</evidence>
<dbReference type="SUPFAM" id="SSF49503">
    <property type="entry name" value="Cupredoxins"/>
    <property type="match status" value="1"/>
</dbReference>
<reference evidence="3 4" key="1">
    <citation type="submission" date="2020-01" db="EMBL/GenBank/DDBJ databases">
        <authorList>
            <person name="Gupta K D."/>
        </authorList>
    </citation>
    <scope>NUCLEOTIDE SEQUENCE [LARGE SCALE GENOMIC DNA]</scope>
</reference>
<feature type="region of interest" description="Disordered" evidence="1">
    <location>
        <begin position="148"/>
        <end position="176"/>
    </location>
</feature>
<evidence type="ECO:0008006" key="5">
    <source>
        <dbReference type="Google" id="ProtNLM"/>
    </source>
</evidence>
<keyword evidence="4" id="KW-1185">Reference proteome</keyword>
<gene>
    <name evidence="3" type="ORF">AAE3_LOCUS13782</name>
</gene>
<feature type="chain" id="PRO_5035868593" description="Phytocyanin domain-containing protein" evidence="2">
    <location>
        <begin position="19"/>
        <end position="204"/>
    </location>
</feature>
<dbReference type="PANTHER" id="PTHR34883">
    <property type="entry name" value="SERINE-RICH PROTEIN, PUTATIVE-RELATED-RELATED"/>
    <property type="match status" value="1"/>
</dbReference>
<accession>A0A8S0W1B7</accession>
<protein>
    <recommendedName>
        <fullName evidence="5">Phytocyanin domain-containing protein</fullName>
    </recommendedName>
</protein>
<dbReference type="InterPro" id="IPR052953">
    <property type="entry name" value="Ser-rich/MCO-related"/>
</dbReference>
<dbReference type="Proteomes" id="UP000467700">
    <property type="component" value="Unassembled WGS sequence"/>
</dbReference>
<evidence type="ECO:0000256" key="2">
    <source>
        <dbReference type="SAM" id="SignalP"/>
    </source>
</evidence>
<keyword evidence="2" id="KW-0732">Signal</keyword>
<sequence>MRVSVLAVSLLSAVAVKAVDTLVKVGAGGLVFDPSSITAAEGDTVTFQWQPTGKNHSVTESTFAAPCTRQTIPTEGVDSGFMIAGANATELPQWTITIVNASAPLWFFCAQTAPVDHCGSGMVFAVNAPPSKTFEQFQNAAKATLNNSTSTATGAGTATTGGGASASGTGTAPATSTTANGALEIGGGAAGVMTAVALLVGLVL</sequence>
<evidence type="ECO:0000313" key="3">
    <source>
        <dbReference type="EMBL" id="CAA7271475.1"/>
    </source>
</evidence>